<name>A0A9W7AXM8_9STRA</name>
<dbReference type="AlphaFoldDB" id="A0A9W7AXM8"/>
<comment type="caution">
    <text evidence="2">The sequence shown here is derived from an EMBL/GenBank/DDBJ whole genome shotgun (WGS) entry which is preliminary data.</text>
</comment>
<dbReference type="Proteomes" id="UP001162640">
    <property type="component" value="Unassembled WGS sequence"/>
</dbReference>
<accession>A0A9W7AXM8</accession>
<feature type="compositionally biased region" description="Basic residues" evidence="1">
    <location>
        <begin position="49"/>
        <end position="68"/>
    </location>
</feature>
<feature type="region of interest" description="Disordered" evidence="1">
    <location>
        <begin position="18"/>
        <end position="68"/>
    </location>
</feature>
<feature type="compositionally biased region" description="Basic and acidic residues" evidence="1">
    <location>
        <begin position="38"/>
        <end position="48"/>
    </location>
</feature>
<protein>
    <submittedName>
        <fullName evidence="2">Uncharacterized protein</fullName>
    </submittedName>
</protein>
<dbReference type="EMBL" id="BLQM01000226">
    <property type="protein sequence ID" value="GMH76898.1"/>
    <property type="molecule type" value="Genomic_DNA"/>
</dbReference>
<reference evidence="3" key="1">
    <citation type="journal article" date="2023" name="Commun. Biol.">
        <title>Genome analysis of Parmales, the sister group of diatoms, reveals the evolutionary specialization of diatoms from phago-mixotrophs to photoautotrophs.</title>
        <authorList>
            <person name="Ban H."/>
            <person name="Sato S."/>
            <person name="Yoshikawa S."/>
            <person name="Yamada K."/>
            <person name="Nakamura Y."/>
            <person name="Ichinomiya M."/>
            <person name="Sato N."/>
            <person name="Blanc-Mathieu R."/>
            <person name="Endo H."/>
            <person name="Kuwata A."/>
            <person name="Ogata H."/>
        </authorList>
    </citation>
    <scope>NUCLEOTIDE SEQUENCE [LARGE SCALE GENOMIC DNA]</scope>
</reference>
<evidence type="ECO:0000313" key="2">
    <source>
        <dbReference type="EMBL" id="GMH76898.1"/>
    </source>
</evidence>
<evidence type="ECO:0000313" key="3">
    <source>
        <dbReference type="Proteomes" id="UP001162640"/>
    </source>
</evidence>
<proteinExistence type="predicted"/>
<gene>
    <name evidence="2" type="ORF">TL16_g07232</name>
</gene>
<organism evidence="2 3">
    <name type="scientific">Triparma laevis f. inornata</name>
    <dbReference type="NCBI Taxonomy" id="1714386"/>
    <lineage>
        <taxon>Eukaryota</taxon>
        <taxon>Sar</taxon>
        <taxon>Stramenopiles</taxon>
        <taxon>Ochrophyta</taxon>
        <taxon>Bolidophyceae</taxon>
        <taxon>Parmales</taxon>
        <taxon>Triparmaceae</taxon>
        <taxon>Triparma</taxon>
    </lineage>
</organism>
<evidence type="ECO:0000256" key="1">
    <source>
        <dbReference type="SAM" id="MobiDB-lite"/>
    </source>
</evidence>
<sequence length="68" mass="8029">MDDDVFYICSKLVPSSIDINNELNDDDPTSEVVAYLRSPDRIKQEKKDNRTKRMQQRQTKRKNTLAKK</sequence>